<evidence type="ECO:0000256" key="2">
    <source>
        <dbReference type="ARBA" id="ARBA00005236"/>
    </source>
</evidence>
<proteinExistence type="inferred from homology"/>
<evidence type="ECO:0000256" key="6">
    <source>
        <dbReference type="ARBA" id="ARBA00023136"/>
    </source>
</evidence>
<dbReference type="PANTHER" id="PTHR30489">
    <property type="entry name" value="LIPOPROTEIN-RELEASING SYSTEM TRANSMEMBRANE PROTEIN LOLE"/>
    <property type="match status" value="1"/>
</dbReference>
<comment type="subcellular location">
    <subcellularLocation>
        <location evidence="1">Cell membrane</location>
        <topology evidence="1">Multi-pass membrane protein</topology>
    </subcellularLocation>
</comment>
<organism evidence="10 11">
    <name type="scientific">Flavobacterium cucumis</name>
    <dbReference type="NCBI Taxonomy" id="416016"/>
    <lineage>
        <taxon>Bacteria</taxon>
        <taxon>Pseudomonadati</taxon>
        <taxon>Bacteroidota</taxon>
        <taxon>Flavobacteriia</taxon>
        <taxon>Flavobacteriales</taxon>
        <taxon>Flavobacteriaceae</taxon>
        <taxon>Flavobacterium</taxon>
    </lineage>
</organism>
<protein>
    <submittedName>
        <fullName evidence="10">Lipoprotein-releasing system permease protein</fullName>
    </submittedName>
</protein>
<evidence type="ECO:0000256" key="5">
    <source>
        <dbReference type="ARBA" id="ARBA00022989"/>
    </source>
</evidence>
<comment type="similarity">
    <text evidence="2">Belongs to the ABC-4 integral membrane protein family. LolC/E subfamily.</text>
</comment>
<dbReference type="GO" id="GO:0044874">
    <property type="term" value="P:lipoprotein localization to outer membrane"/>
    <property type="evidence" value="ECO:0007669"/>
    <property type="project" value="TreeGrafter"/>
</dbReference>
<evidence type="ECO:0000313" key="11">
    <source>
        <dbReference type="Proteomes" id="UP000184611"/>
    </source>
</evidence>
<feature type="transmembrane region" description="Helical" evidence="7">
    <location>
        <begin position="36"/>
        <end position="61"/>
    </location>
</feature>
<keyword evidence="3" id="KW-1003">Cell membrane</keyword>
<dbReference type="PANTHER" id="PTHR30489:SF0">
    <property type="entry name" value="LIPOPROTEIN-RELEASING SYSTEM TRANSMEMBRANE PROTEIN LOLE"/>
    <property type="match status" value="1"/>
</dbReference>
<gene>
    <name evidence="10" type="ORF">SAMN05443547_1194</name>
</gene>
<evidence type="ECO:0000259" key="9">
    <source>
        <dbReference type="Pfam" id="PF12704"/>
    </source>
</evidence>
<dbReference type="InterPro" id="IPR051447">
    <property type="entry name" value="Lipoprotein-release_system"/>
</dbReference>
<dbReference type="Proteomes" id="UP000184611">
    <property type="component" value="Unassembled WGS sequence"/>
</dbReference>
<dbReference type="Pfam" id="PF02687">
    <property type="entry name" value="FtsX"/>
    <property type="match status" value="1"/>
</dbReference>
<dbReference type="GO" id="GO:0098797">
    <property type="term" value="C:plasma membrane protein complex"/>
    <property type="evidence" value="ECO:0007669"/>
    <property type="project" value="TreeGrafter"/>
</dbReference>
<evidence type="ECO:0000256" key="1">
    <source>
        <dbReference type="ARBA" id="ARBA00004651"/>
    </source>
</evidence>
<sequence length="421" mass="47707">MYICVNYKLIILNLEYFIAKRLIAAKSYKSSISSPIIKIAITAIAIGIIMMIMAVATGIGLQEKIREKVSAFNGHIIISNFDDNQSQVTTEPISINQSFYPKFKNVEGISHVQAVASKAGIIRTEKAFEGIIYKGVGKDYNFTNLEEYLVDGKIPNLKSELNTEVLISEYLAKRLHLKVGDKFLTFFMKENGKLPNKRNFLITGIFNSGFQEFDATYVIGDIRHVQLINKWSSTDVGAFEVFVDDFSKIKEKGDDVYKEIPPTYNSITIEEKFYSIFEWLKLFDFNILVILVVMIVVATINMVVALLVLILERTQMIGILKAMGANNWNVRKIFLYNAFYLIARGLFWGNLIAISLLLIQKIFGVIQLNPENYYVNEAPVSINLFHIALLNVGTIFVCLLVLLIPSYIITKISPVKAIRFD</sequence>
<evidence type="ECO:0000256" key="4">
    <source>
        <dbReference type="ARBA" id="ARBA00022692"/>
    </source>
</evidence>
<keyword evidence="4 7" id="KW-0812">Transmembrane</keyword>
<dbReference type="InterPro" id="IPR025857">
    <property type="entry name" value="MacB_PCD"/>
</dbReference>
<accession>A0A1M7ZVM0</accession>
<dbReference type="Pfam" id="PF12704">
    <property type="entry name" value="MacB_PCD"/>
    <property type="match status" value="1"/>
</dbReference>
<evidence type="ECO:0000256" key="7">
    <source>
        <dbReference type="SAM" id="Phobius"/>
    </source>
</evidence>
<name>A0A1M7ZVM0_9FLAO</name>
<keyword evidence="6 7" id="KW-0472">Membrane</keyword>
<keyword evidence="10" id="KW-0449">Lipoprotein</keyword>
<reference evidence="11" key="1">
    <citation type="submission" date="2016-12" db="EMBL/GenBank/DDBJ databases">
        <authorList>
            <person name="Varghese N."/>
            <person name="Submissions S."/>
        </authorList>
    </citation>
    <scope>NUCLEOTIDE SEQUENCE [LARGE SCALE GENOMIC DNA]</scope>
    <source>
        <strain evidence="11">DSM 18830</strain>
    </source>
</reference>
<feature type="transmembrane region" description="Helical" evidence="7">
    <location>
        <begin position="287"/>
        <end position="312"/>
    </location>
</feature>
<dbReference type="AlphaFoldDB" id="A0A1M7ZVM0"/>
<evidence type="ECO:0000313" key="10">
    <source>
        <dbReference type="EMBL" id="SHO72853.1"/>
    </source>
</evidence>
<evidence type="ECO:0000256" key="3">
    <source>
        <dbReference type="ARBA" id="ARBA00022475"/>
    </source>
</evidence>
<feature type="transmembrane region" description="Helical" evidence="7">
    <location>
        <begin position="333"/>
        <end position="363"/>
    </location>
</feature>
<keyword evidence="11" id="KW-1185">Reference proteome</keyword>
<dbReference type="EMBL" id="FRYK01000001">
    <property type="protein sequence ID" value="SHO72853.1"/>
    <property type="molecule type" value="Genomic_DNA"/>
</dbReference>
<feature type="domain" description="MacB-like periplasmic core" evidence="9">
    <location>
        <begin position="39"/>
        <end position="224"/>
    </location>
</feature>
<keyword evidence="5 7" id="KW-1133">Transmembrane helix</keyword>
<feature type="domain" description="ABC3 transporter permease C-terminal" evidence="8">
    <location>
        <begin position="289"/>
        <end position="414"/>
    </location>
</feature>
<evidence type="ECO:0000259" key="8">
    <source>
        <dbReference type="Pfam" id="PF02687"/>
    </source>
</evidence>
<dbReference type="InterPro" id="IPR003838">
    <property type="entry name" value="ABC3_permease_C"/>
</dbReference>
<feature type="transmembrane region" description="Helical" evidence="7">
    <location>
        <begin position="383"/>
        <end position="409"/>
    </location>
</feature>
<dbReference type="STRING" id="416016.SAMN05443547_1194"/>